<proteinExistence type="predicted"/>
<dbReference type="AlphaFoldDB" id="A0A7D8HF02"/>
<organism evidence="1 2">
    <name type="scientific">Bacillus paranthracis</name>
    <dbReference type="NCBI Taxonomy" id="2026186"/>
    <lineage>
        <taxon>Bacteria</taxon>
        <taxon>Bacillati</taxon>
        <taxon>Bacillota</taxon>
        <taxon>Bacilli</taxon>
        <taxon>Bacillales</taxon>
        <taxon>Bacillaceae</taxon>
        <taxon>Bacillus</taxon>
        <taxon>Bacillus cereus group</taxon>
    </lineage>
</organism>
<evidence type="ECO:0000313" key="1">
    <source>
        <dbReference type="EMBL" id="SME46119.1"/>
    </source>
</evidence>
<accession>A0A7D8HF02</accession>
<comment type="caution">
    <text evidence="1">The sequence shown here is derived from an EMBL/GenBank/DDBJ whole genome shotgun (WGS) entry which is preliminary data.</text>
</comment>
<reference evidence="1 2" key="1">
    <citation type="submission" date="2017-04" db="EMBL/GenBank/DDBJ databases">
        <authorList>
            <person name="Criscuolo A."/>
        </authorList>
    </citation>
    <scope>NUCLEOTIDE SEQUENCE [LARGE SCALE GENOMIC DNA]</scope>
    <source>
        <strain evidence="1">16-00174</strain>
    </source>
</reference>
<protein>
    <submittedName>
        <fullName evidence="1">Uncharacterized protein</fullName>
    </submittedName>
</protein>
<evidence type="ECO:0000313" key="2">
    <source>
        <dbReference type="Proteomes" id="UP000194422"/>
    </source>
</evidence>
<dbReference type="EMBL" id="FWYW01000098">
    <property type="protein sequence ID" value="SME46119.1"/>
    <property type="molecule type" value="Genomic_DNA"/>
</dbReference>
<dbReference type="Proteomes" id="UP000194422">
    <property type="component" value="Unassembled WGS sequence"/>
</dbReference>
<sequence>MSGKLKGRRKKLKKLLALCAIMERYLNNGDYFELFSGWVGNEDKERLGELKLKINHFNIDEIRIPERTLVRIEK</sequence>
<dbReference type="RefSeq" id="WP_002080487.1">
    <property type="nucleotide sequence ID" value="NZ_CP040880.1"/>
</dbReference>
<gene>
    <name evidence="1" type="ORF">BACERE00174_05668</name>
</gene>
<dbReference type="GeneID" id="75085506"/>
<name>A0A7D8HF02_9BACI</name>